<proteinExistence type="predicted"/>
<sequence length="92" mass="10507">MKTELKRTVKNAGLMLSHMTFSESNFATVIEINVIKYNDEAWRLAMLMNASMFTYDLGLSETNNGAIKCAEFLFEHEANKEILALIRESENL</sequence>
<reference evidence="1 2" key="1">
    <citation type="journal article" date="2017" name="Front. Microbiol.">
        <title>Genomic Characterization of Dairy Associated Leuconostoc Species and Diversity of Leuconostocs in Undefined Mixed Mesophilic Starter Cultures.</title>
        <authorList>
            <person name="Frantzen C.A."/>
            <person name="Kot W."/>
            <person name="Pedersen T.B."/>
            <person name="Ardo Y.M."/>
            <person name="Broadbent J.R."/>
            <person name="Neve H."/>
            <person name="Hansen L.H."/>
            <person name="Dal Bello F."/>
            <person name="Ostlie H.M."/>
            <person name="Kleppen H.P."/>
            <person name="Vogensen F.K."/>
            <person name="Holo H."/>
        </authorList>
    </citation>
    <scope>NUCLEOTIDE SEQUENCE [LARGE SCALE GENOMIC DNA]</scope>
    <source>
        <strain evidence="1 2">LMGCF08</strain>
    </source>
</reference>
<dbReference type="EMBL" id="MPLS01000070">
    <property type="protein sequence ID" value="ORI97008.1"/>
    <property type="molecule type" value="Genomic_DNA"/>
</dbReference>
<organism evidence="1 2">
    <name type="scientific">Leuconostoc pseudomesenteroides</name>
    <dbReference type="NCBI Taxonomy" id="33968"/>
    <lineage>
        <taxon>Bacteria</taxon>
        <taxon>Bacillati</taxon>
        <taxon>Bacillota</taxon>
        <taxon>Bacilli</taxon>
        <taxon>Lactobacillales</taxon>
        <taxon>Lactobacillaceae</taxon>
        <taxon>Leuconostoc</taxon>
    </lineage>
</organism>
<gene>
    <name evidence="1" type="ORF">BMR96_09565</name>
</gene>
<dbReference type="STRING" id="33968.BMS77_10115"/>
<evidence type="ECO:0000313" key="1">
    <source>
        <dbReference type="EMBL" id="ORI97008.1"/>
    </source>
</evidence>
<name>A0A1X0VBC8_LEUPS</name>
<dbReference type="RefSeq" id="WP_080519634.1">
    <property type="nucleotide sequence ID" value="NZ_MPLS01000070.1"/>
</dbReference>
<protein>
    <submittedName>
        <fullName evidence="1">Uncharacterized protein</fullName>
    </submittedName>
</protein>
<dbReference type="AlphaFoldDB" id="A0A1X0VBC8"/>
<comment type="caution">
    <text evidence="1">The sequence shown here is derived from an EMBL/GenBank/DDBJ whole genome shotgun (WGS) entry which is preliminary data.</text>
</comment>
<dbReference type="Proteomes" id="UP000192288">
    <property type="component" value="Unassembled WGS sequence"/>
</dbReference>
<accession>A0A1X0VBC8</accession>
<evidence type="ECO:0000313" key="2">
    <source>
        <dbReference type="Proteomes" id="UP000192288"/>
    </source>
</evidence>